<accession>A0A2G2ZGI4</accession>
<dbReference type="EMBL" id="AYRZ02000005">
    <property type="protein sequence ID" value="PHT81119.1"/>
    <property type="molecule type" value="Genomic_DNA"/>
</dbReference>
<dbReference type="OMA" id="EGAISCD"/>
<reference evidence="7 8" key="2">
    <citation type="journal article" date="2017" name="Genome Biol.">
        <title>New reference genome sequences of hot pepper reveal the massive evolution of plant disease-resistance genes by retroduplication.</title>
        <authorList>
            <person name="Kim S."/>
            <person name="Park J."/>
            <person name="Yeom S.I."/>
            <person name="Kim Y.M."/>
            <person name="Seo E."/>
            <person name="Kim K.T."/>
            <person name="Kim M.S."/>
            <person name="Lee J.M."/>
            <person name="Cheong K."/>
            <person name="Shin H.S."/>
            <person name="Kim S.B."/>
            <person name="Han K."/>
            <person name="Lee J."/>
            <person name="Park M."/>
            <person name="Lee H.A."/>
            <person name="Lee H.Y."/>
            <person name="Lee Y."/>
            <person name="Oh S."/>
            <person name="Lee J.H."/>
            <person name="Choi E."/>
            <person name="Choi E."/>
            <person name="Lee S.E."/>
            <person name="Jeon J."/>
            <person name="Kim H."/>
            <person name="Choi G."/>
            <person name="Song H."/>
            <person name="Lee J."/>
            <person name="Lee S.C."/>
            <person name="Kwon J.K."/>
            <person name="Lee H.Y."/>
            <person name="Koo N."/>
            <person name="Hong Y."/>
            <person name="Kim R.W."/>
            <person name="Kang W.H."/>
            <person name="Huh J.H."/>
            <person name="Kang B.C."/>
            <person name="Yang T.J."/>
            <person name="Lee Y.H."/>
            <person name="Bennetzen J.L."/>
            <person name="Choi D."/>
        </authorList>
    </citation>
    <scope>NUCLEOTIDE SEQUENCE [LARGE SCALE GENOMIC DNA]</scope>
    <source>
        <strain evidence="8">cv. CM334</strain>
    </source>
</reference>
<proteinExistence type="inferred from homology"/>
<dbReference type="Gene3D" id="1.10.110.10">
    <property type="entry name" value="Plant lipid-transfer and hydrophobic proteins"/>
    <property type="match status" value="1"/>
</dbReference>
<evidence type="ECO:0000256" key="3">
    <source>
        <dbReference type="ARBA" id="ARBA00023121"/>
    </source>
</evidence>
<dbReference type="GO" id="GO:0008289">
    <property type="term" value="F:lipid binding"/>
    <property type="evidence" value="ECO:0007669"/>
    <property type="project" value="UniProtKB-KW"/>
</dbReference>
<keyword evidence="8" id="KW-1185">Reference proteome</keyword>
<name>A0A2G2ZGI4_CAPAN</name>
<comment type="function">
    <text evidence="4">Plant non-specific lipid-transfer proteins transfer phospholipids as well as galactolipids across membranes. May play a role in wax or cutin deposition in the cell walls of expanding epidermal cells and certain secretory tissues.</text>
</comment>
<keyword evidence="5" id="KW-0732">Signal</keyword>
<keyword evidence="3 4" id="KW-0446">Lipid-binding</keyword>
<dbReference type="Proteomes" id="UP000222542">
    <property type="component" value="Unassembled WGS sequence"/>
</dbReference>
<dbReference type="Gramene" id="PHT81119">
    <property type="protein sequence ID" value="PHT81119"/>
    <property type="gene ID" value="T459_14134"/>
</dbReference>
<sequence length="164" mass="17147">MVGKIACFVLFCMVVVAPYAEALTCGQVTGGVAPCLPYLTGRGPLGGCCGGIKGLLGAAKTPADRKTACTCLKSAASAIKGIDVAKAAGLPAACGVNIPYKISPSTDCSKEFSRRYFEQKNGIEEEVDEETLSVPHRVRYISGESYGLHSISDDIGSKFQFDQG</sequence>
<dbReference type="InterPro" id="IPR000528">
    <property type="entry name" value="Plant_nsLTP"/>
</dbReference>
<evidence type="ECO:0000313" key="7">
    <source>
        <dbReference type="EMBL" id="PHT81119.1"/>
    </source>
</evidence>
<feature type="chain" id="PRO_5013881829" description="Non-specific lipid-transfer protein" evidence="5">
    <location>
        <begin position="23"/>
        <end position="164"/>
    </location>
</feature>
<dbReference type="STRING" id="4072.A0A2G2ZGI4"/>
<dbReference type="PANTHER" id="PTHR33076">
    <property type="entry name" value="NON-SPECIFIC LIPID-TRANSFER PROTEIN 2-RELATED"/>
    <property type="match status" value="1"/>
</dbReference>
<dbReference type="GO" id="GO:0006869">
    <property type="term" value="P:lipid transport"/>
    <property type="evidence" value="ECO:0007669"/>
    <property type="project" value="InterPro"/>
</dbReference>
<comment type="caution">
    <text evidence="7">The sequence shown here is derived from an EMBL/GenBank/DDBJ whole genome shotgun (WGS) entry which is preliminary data.</text>
</comment>
<dbReference type="InterPro" id="IPR036312">
    <property type="entry name" value="Bifun_inhib/LTP/seed_sf"/>
</dbReference>
<dbReference type="CDD" id="cd01960">
    <property type="entry name" value="nsLTP1"/>
    <property type="match status" value="1"/>
</dbReference>
<gene>
    <name evidence="7" type="ORF">T459_14134</name>
</gene>
<protein>
    <recommendedName>
        <fullName evidence="4">Non-specific lipid-transfer protein</fullName>
    </recommendedName>
</protein>
<evidence type="ECO:0000259" key="6">
    <source>
        <dbReference type="SMART" id="SM00499"/>
    </source>
</evidence>
<dbReference type="SUPFAM" id="SSF47699">
    <property type="entry name" value="Bifunctional inhibitor/lipid-transfer protein/seed storage 2S albumin"/>
    <property type="match status" value="1"/>
</dbReference>
<dbReference type="SMART" id="SM00499">
    <property type="entry name" value="AAI"/>
    <property type="match status" value="1"/>
</dbReference>
<dbReference type="PRINTS" id="PR00382">
    <property type="entry name" value="LIPIDTRNSFER"/>
</dbReference>
<reference evidence="7 8" key="1">
    <citation type="journal article" date="2014" name="Nat. Genet.">
        <title>Genome sequence of the hot pepper provides insights into the evolution of pungency in Capsicum species.</title>
        <authorList>
            <person name="Kim S."/>
            <person name="Park M."/>
            <person name="Yeom S.I."/>
            <person name="Kim Y.M."/>
            <person name="Lee J.M."/>
            <person name="Lee H.A."/>
            <person name="Seo E."/>
            <person name="Choi J."/>
            <person name="Cheong K."/>
            <person name="Kim K.T."/>
            <person name="Jung K."/>
            <person name="Lee G.W."/>
            <person name="Oh S.K."/>
            <person name="Bae C."/>
            <person name="Kim S.B."/>
            <person name="Lee H.Y."/>
            <person name="Kim S.Y."/>
            <person name="Kim M.S."/>
            <person name="Kang B.C."/>
            <person name="Jo Y.D."/>
            <person name="Yang H.B."/>
            <person name="Jeong H.J."/>
            <person name="Kang W.H."/>
            <person name="Kwon J.K."/>
            <person name="Shin C."/>
            <person name="Lim J.Y."/>
            <person name="Park J.H."/>
            <person name="Huh J.H."/>
            <person name="Kim J.S."/>
            <person name="Kim B.D."/>
            <person name="Cohen O."/>
            <person name="Paran I."/>
            <person name="Suh M.C."/>
            <person name="Lee S.B."/>
            <person name="Kim Y.K."/>
            <person name="Shin Y."/>
            <person name="Noh S.J."/>
            <person name="Park J."/>
            <person name="Seo Y.S."/>
            <person name="Kwon S.Y."/>
            <person name="Kim H.A."/>
            <person name="Park J.M."/>
            <person name="Kim H.J."/>
            <person name="Choi S.B."/>
            <person name="Bosland P.W."/>
            <person name="Reeves G."/>
            <person name="Jo S.H."/>
            <person name="Lee B.W."/>
            <person name="Cho H.T."/>
            <person name="Choi H.S."/>
            <person name="Lee M.S."/>
            <person name="Yu Y."/>
            <person name="Do Choi Y."/>
            <person name="Park B.S."/>
            <person name="van Deynze A."/>
            <person name="Ashrafi H."/>
            <person name="Hill T."/>
            <person name="Kim W.T."/>
            <person name="Pai H.S."/>
            <person name="Ahn H.K."/>
            <person name="Yeam I."/>
            <person name="Giovannoni J.J."/>
            <person name="Rose J.K."/>
            <person name="Sorensen I."/>
            <person name="Lee S.J."/>
            <person name="Kim R.W."/>
            <person name="Choi I.Y."/>
            <person name="Choi B.S."/>
            <person name="Lim J.S."/>
            <person name="Lee Y.H."/>
            <person name="Choi D."/>
        </authorList>
    </citation>
    <scope>NUCLEOTIDE SEQUENCE [LARGE SCALE GENOMIC DNA]</scope>
    <source>
        <strain evidence="8">cv. CM334</strain>
    </source>
</reference>
<evidence type="ECO:0000256" key="1">
    <source>
        <dbReference type="ARBA" id="ARBA00009748"/>
    </source>
</evidence>
<comment type="similarity">
    <text evidence="1 4">Belongs to the plant LTP family.</text>
</comment>
<feature type="domain" description="Bifunctional inhibitor/plant lipid transfer protein/seed storage helical" evidence="6">
    <location>
        <begin position="25"/>
        <end position="108"/>
    </location>
</feature>
<evidence type="ECO:0000256" key="2">
    <source>
        <dbReference type="ARBA" id="ARBA00022448"/>
    </source>
</evidence>
<organism evidence="7 8">
    <name type="scientific">Capsicum annuum</name>
    <name type="common">Capsicum pepper</name>
    <dbReference type="NCBI Taxonomy" id="4072"/>
    <lineage>
        <taxon>Eukaryota</taxon>
        <taxon>Viridiplantae</taxon>
        <taxon>Streptophyta</taxon>
        <taxon>Embryophyta</taxon>
        <taxon>Tracheophyta</taxon>
        <taxon>Spermatophyta</taxon>
        <taxon>Magnoliopsida</taxon>
        <taxon>eudicotyledons</taxon>
        <taxon>Gunneridae</taxon>
        <taxon>Pentapetalae</taxon>
        <taxon>asterids</taxon>
        <taxon>lamiids</taxon>
        <taxon>Solanales</taxon>
        <taxon>Solanaceae</taxon>
        <taxon>Solanoideae</taxon>
        <taxon>Capsiceae</taxon>
        <taxon>Capsicum</taxon>
    </lineage>
</organism>
<evidence type="ECO:0000256" key="4">
    <source>
        <dbReference type="RuleBase" id="RU000628"/>
    </source>
</evidence>
<evidence type="ECO:0000313" key="8">
    <source>
        <dbReference type="Proteomes" id="UP000222542"/>
    </source>
</evidence>
<keyword evidence="2 4" id="KW-0813">Transport</keyword>
<dbReference type="Pfam" id="PF00234">
    <property type="entry name" value="Tryp_alpha_amyl"/>
    <property type="match status" value="1"/>
</dbReference>
<dbReference type="AlphaFoldDB" id="A0A2G2ZGI4"/>
<feature type="signal peptide" evidence="5">
    <location>
        <begin position="1"/>
        <end position="22"/>
    </location>
</feature>
<evidence type="ECO:0000256" key="5">
    <source>
        <dbReference type="SAM" id="SignalP"/>
    </source>
</evidence>
<dbReference type="InterPro" id="IPR016140">
    <property type="entry name" value="Bifunc_inhib/LTP/seed_store"/>
</dbReference>